<protein>
    <submittedName>
        <fullName evidence="1">Unannotated protein</fullName>
    </submittedName>
</protein>
<organism evidence="1">
    <name type="scientific">freshwater metagenome</name>
    <dbReference type="NCBI Taxonomy" id="449393"/>
    <lineage>
        <taxon>unclassified sequences</taxon>
        <taxon>metagenomes</taxon>
        <taxon>ecological metagenomes</taxon>
    </lineage>
</organism>
<sequence length="40" mass="4490">MLDNIAAELNSRPRKRHGFRTPAEMLDDILAKTTENHGVA</sequence>
<gene>
    <name evidence="1" type="ORF">UFOPK3662_03260</name>
</gene>
<dbReference type="EMBL" id="CAFBMW010000036">
    <property type="protein sequence ID" value="CAB4961434.1"/>
    <property type="molecule type" value="Genomic_DNA"/>
</dbReference>
<proteinExistence type="predicted"/>
<accession>A0A6J7L6V0</accession>
<reference evidence="1" key="1">
    <citation type="submission" date="2020-05" db="EMBL/GenBank/DDBJ databases">
        <authorList>
            <person name="Chiriac C."/>
            <person name="Salcher M."/>
            <person name="Ghai R."/>
            <person name="Kavagutti S V."/>
        </authorList>
    </citation>
    <scope>NUCLEOTIDE SEQUENCE</scope>
</reference>
<dbReference type="AlphaFoldDB" id="A0A6J7L6V0"/>
<name>A0A6J7L6V0_9ZZZZ</name>
<evidence type="ECO:0000313" key="1">
    <source>
        <dbReference type="EMBL" id="CAB4961434.1"/>
    </source>
</evidence>